<evidence type="ECO:0000256" key="1">
    <source>
        <dbReference type="SAM" id="MobiDB-lite"/>
    </source>
</evidence>
<comment type="caution">
    <text evidence="3">The sequence shown here is derived from an EMBL/GenBank/DDBJ whole genome shotgun (WGS) entry which is preliminary data.</text>
</comment>
<keyword evidence="4" id="KW-1185">Reference proteome</keyword>
<protein>
    <recommendedName>
        <fullName evidence="5">Secreted protein</fullName>
    </recommendedName>
</protein>
<keyword evidence="2" id="KW-1133">Transmembrane helix</keyword>
<accession>A0ABN3S9T5</accession>
<evidence type="ECO:0008006" key="5">
    <source>
        <dbReference type="Google" id="ProtNLM"/>
    </source>
</evidence>
<reference evidence="3 4" key="1">
    <citation type="journal article" date="2019" name="Int. J. Syst. Evol. Microbiol.">
        <title>The Global Catalogue of Microorganisms (GCM) 10K type strain sequencing project: providing services to taxonomists for standard genome sequencing and annotation.</title>
        <authorList>
            <consortium name="The Broad Institute Genomics Platform"/>
            <consortium name="The Broad Institute Genome Sequencing Center for Infectious Disease"/>
            <person name="Wu L."/>
            <person name="Ma J."/>
        </authorList>
    </citation>
    <scope>NUCLEOTIDE SEQUENCE [LARGE SCALE GENOMIC DNA]</scope>
    <source>
        <strain evidence="3 4">JCM 16374</strain>
    </source>
</reference>
<dbReference type="EMBL" id="BAAARK010000016">
    <property type="protein sequence ID" value="GAA2671639.1"/>
    <property type="molecule type" value="Genomic_DNA"/>
</dbReference>
<proteinExistence type="predicted"/>
<evidence type="ECO:0000256" key="2">
    <source>
        <dbReference type="SAM" id="Phobius"/>
    </source>
</evidence>
<sequence length="174" mass="18194">MDGPSGWSAKRNGRFCEQVGLTPRGGDPWEGKSMTRTKKNGMTMTRGRRAAVVGALGLAAVTLAAGPAFAKGTVDITAPGTAKVGKTITVKAHGGDDSAGYLHQLCLEENGFGEGWHQETCSAVVKGDAQATAQGTSARRGNLQFRAVLYGLTSAHDQHPVRLHGSDVVTVHVR</sequence>
<evidence type="ECO:0000313" key="4">
    <source>
        <dbReference type="Proteomes" id="UP001500994"/>
    </source>
</evidence>
<gene>
    <name evidence="3" type="ORF">GCM10009864_47450</name>
</gene>
<feature type="transmembrane region" description="Helical" evidence="2">
    <location>
        <begin position="50"/>
        <end position="70"/>
    </location>
</feature>
<keyword evidence="2" id="KW-0812">Transmembrane</keyword>
<evidence type="ECO:0000313" key="3">
    <source>
        <dbReference type="EMBL" id="GAA2671639.1"/>
    </source>
</evidence>
<keyword evidence="2" id="KW-0472">Membrane</keyword>
<dbReference type="Proteomes" id="UP001500994">
    <property type="component" value="Unassembled WGS sequence"/>
</dbReference>
<name>A0ABN3S9T5_9ACTN</name>
<feature type="region of interest" description="Disordered" evidence="1">
    <location>
        <begin position="1"/>
        <end position="36"/>
    </location>
</feature>
<organism evidence="3 4">
    <name type="scientific">Streptomyces lunalinharesii</name>
    <dbReference type="NCBI Taxonomy" id="333384"/>
    <lineage>
        <taxon>Bacteria</taxon>
        <taxon>Bacillati</taxon>
        <taxon>Actinomycetota</taxon>
        <taxon>Actinomycetes</taxon>
        <taxon>Kitasatosporales</taxon>
        <taxon>Streptomycetaceae</taxon>
        <taxon>Streptomyces</taxon>
    </lineage>
</organism>